<organism evidence="8 9">
    <name type="scientific">Paludisphaera mucosa</name>
    <dbReference type="NCBI Taxonomy" id="3030827"/>
    <lineage>
        <taxon>Bacteria</taxon>
        <taxon>Pseudomonadati</taxon>
        <taxon>Planctomycetota</taxon>
        <taxon>Planctomycetia</taxon>
        <taxon>Isosphaerales</taxon>
        <taxon>Isosphaeraceae</taxon>
        <taxon>Paludisphaera</taxon>
    </lineage>
</organism>
<feature type="domain" description="Protein kinase" evidence="7">
    <location>
        <begin position="71"/>
        <end position="341"/>
    </location>
</feature>
<keyword evidence="6" id="KW-0472">Membrane</keyword>
<dbReference type="PANTHER" id="PTHR43289:SF6">
    <property type="entry name" value="SERINE_THREONINE-PROTEIN KINASE NEKL-3"/>
    <property type="match status" value="1"/>
</dbReference>
<evidence type="ECO:0000313" key="9">
    <source>
        <dbReference type="Proteomes" id="UP001216907"/>
    </source>
</evidence>
<dbReference type="SUPFAM" id="SSF56112">
    <property type="entry name" value="Protein kinase-like (PK-like)"/>
    <property type="match status" value="1"/>
</dbReference>
<keyword evidence="1 8" id="KW-0808">Transferase</keyword>
<proteinExistence type="predicted"/>
<evidence type="ECO:0000313" key="8">
    <source>
        <dbReference type="EMBL" id="MDG3008023.1"/>
    </source>
</evidence>
<dbReference type="Gene3D" id="1.10.510.10">
    <property type="entry name" value="Transferase(Phosphotransferase) domain 1"/>
    <property type="match status" value="1"/>
</dbReference>
<evidence type="ECO:0000256" key="5">
    <source>
        <dbReference type="PROSITE-ProRule" id="PRU10141"/>
    </source>
</evidence>
<evidence type="ECO:0000256" key="3">
    <source>
        <dbReference type="ARBA" id="ARBA00022777"/>
    </source>
</evidence>
<dbReference type="InterPro" id="IPR000719">
    <property type="entry name" value="Prot_kinase_dom"/>
</dbReference>
<feature type="binding site" evidence="5">
    <location>
        <position position="100"/>
    </location>
    <ligand>
        <name>ATP</name>
        <dbReference type="ChEBI" id="CHEBI:30616"/>
    </ligand>
</feature>
<dbReference type="EMBL" id="JARRAG010000002">
    <property type="protein sequence ID" value="MDG3008023.1"/>
    <property type="molecule type" value="Genomic_DNA"/>
</dbReference>
<accession>A0ABT6FKW7</accession>
<gene>
    <name evidence="8" type="ORF">PZE19_30025</name>
</gene>
<dbReference type="EC" id="2.7.11.1" evidence="8"/>
<feature type="transmembrane region" description="Helical" evidence="6">
    <location>
        <begin position="368"/>
        <end position="389"/>
    </location>
</feature>
<dbReference type="PROSITE" id="PS00108">
    <property type="entry name" value="PROTEIN_KINASE_ST"/>
    <property type="match status" value="1"/>
</dbReference>
<keyword evidence="6" id="KW-1133">Transmembrane helix</keyword>
<dbReference type="Proteomes" id="UP001216907">
    <property type="component" value="Unassembled WGS sequence"/>
</dbReference>
<dbReference type="InterPro" id="IPR011009">
    <property type="entry name" value="Kinase-like_dom_sf"/>
</dbReference>
<keyword evidence="4 5" id="KW-0067">ATP-binding</keyword>
<dbReference type="PROSITE" id="PS00107">
    <property type="entry name" value="PROTEIN_KINASE_ATP"/>
    <property type="match status" value="1"/>
</dbReference>
<keyword evidence="6" id="KW-0812">Transmembrane</keyword>
<keyword evidence="2 5" id="KW-0547">Nucleotide-binding</keyword>
<dbReference type="GO" id="GO:0004674">
    <property type="term" value="F:protein serine/threonine kinase activity"/>
    <property type="evidence" value="ECO:0007669"/>
    <property type="project" value="UniProtKB-EC"/>
</dbReference>
<evidence type="ECO:0000259" key="7">
    <source>
        <dbReference type="PROSITE" id="PS50011"/>
    </source>
</evidence>
<protein>
    <submittedName>
        <fullName evidence="8">Serine/threonine-protein kinase</fullName>
        <ecNumber evidence="8">2.7.11.1</ecNumber>
    </submittedName>
</protein>
<dbReference type="SMART" id="SM00220">
    <property type="entry name" value="S_TKc"/>
    <property type="match status" value="1"/>
</dbReference>
<dbReference type="Gene3D" id="3.30.200.20">
    <property type="entry name" value="Phosphorylase Kinase, domain 1"/>
    <property type="match status" value="1"/>
</dbReference>
<evidence type="ECO:0000256" key="2">
    <source>
        <dbReference type="ARBA" id="ARBA00022741"/>
    </source>
</evidence>
<name>A0ABT6FKW7_9BACT</name>
<dbReference type="CDD" id="cd14014">
    <property type="entry name" value="STKc_PknB_like"/>
    <property type="match status" value="1"/>
</dbReference>
<dbReference type="RefSeq" id="WP_277864291.1">
    <property type="nucleotide sequence ID" value="NZ_JARRAG010000002.1"/>
</dbReference>
<dbReference type="PROSITE" id="PS50011">
    <property type="entry name" value="PROTEIN_KINASE_DOM"/>
    <property type="match status" value="1"/>
</dbReference>
<reference evidence="8 9" key="1">
    <citation type="submission" date="2023-03" db="EMBL/GenBank/DDBJ databases">
        <title>Paludisphaera mucosa sp. nov. a novel planctomycete from northern fen.</title>
        <authorList>
            <person name="Ivanova A."/>
        </authorList>
    </citation>
    <scope>NUCLEOTIDE SEQUENCE [LARGE SCALE GENOMIC DNA]</scope>
    <source>
        <strain evidence="8 9">Pla2</strain>
    </source>
</reference>
<keyword evidence="3 8" id="KW-0418">Kinase</keyword>
<dbReference type="PANTHER" id="PTHR43289">
    <property type="entry name" value="MITOGEN-ACTIVATED PROTEIN KINASE KINASE KINASE 20-RELATED"/>
    <property type="match status" value="1"/>
</dbReference>
<evidence type="ECO:0000256" key="1">
    <source>
        <dbReference type="ARBA" id="ARBA00022679"/>
    </source>
</evidence>
<dbReference type="InterPro" id="IPR017441">
    <property type="entry name" value="Protein_kinase_ATP_BS"/>
</dbReference>
<dbReference type="InterPro" id="IPR008271">
    <property type="entry name" value="Ser/Thr_kinase_AS"/>
</dbReference>
<evidence type="ECO:0000256" key="4">
    <source>
        <dbReference type="ARBA" id="ARBA00022840"/>
    </source>
</evidence>
<comment type="caution">
    <text evidence="8">The sequence shown here is derived from an EMBL/GenBank/DDBJ whole genome shotgun (WGS) entry which is preliminary data.</text>
</comment>
<dbReference type="Pfam" id="PF00069">
    <property type="entry name" value="Pkinase"/>
    <property type="match status" value="1"/>
</dbReference>
<evidence type="ECO:0000256" key="6">
    <source>
        <dbReference type="SAM" id="Phobius"/>
    </source>
</evidence>
<keyword evidence="9" id="KW-1185">Reference proteome</keyword>
<sequence>MTPPGPCPPPEALHRLGADSLDVGGFLALEAHVAECACCQDRLDRLARHEPTETSDGPRPAPARPAEVPGCVLGAELGRGGSGVVYEAVQPRLGRRVAVKILAGGPALDARARERWLREARAVARVRHPNVVRLHEAGEHDGRLYLVLDLIPGGSLRDLAPGPIPPRDAARLVEAVARAVEEIHRVGLLHLDVKPSNILMDGPADAGWEGRTPMLSDFGIARDEAEAFEASVSGTLGARGTPAFMAPEQVDGRPGAIGPAADVFALGATLYALLTGRPPFQGASAIETLDLLRATEPPPPRSLAPGVPRDLETACLKALQKAPSRRYASAAALADDLRRWLDGRPIEARPVSAAGRLARWCRRRPAPAALAAALAVTILVALAGLAALWRRSEHQRGLAEAARVRALRGEATADDAVADLVALLRRSVEVPGQFSSERTDDATAAVLDLTAKLRRTPALVARHATAIAAMEMGLANIRDRNGARDDALRLMDDAADLVAATLARAGAGDDRVQAAVRLADIVMRRGGSQQDRARFAAAAEDLRLAERTLAPHVDDPRAYDALAALRHLRIYLARAAPAAAGPEPGRAPRTTADPILNLVDALAECEARGPGSPTAAAWEALDRVPAATRLPRTVELLLADLAAREICESTDADVRDGDRFDPEATARRILDGFDAGLARLRPSPTRTEDVLERLSQYATLQAIAARRAGRLDEARRSARWTVALGRAIGRRDPRSAGPHLLLGRAFEQESKIAWRVPDEAAVERSLRVALAEMTLALALAPDREDTRRSLAGLREKYLRLAAAEPES</sequence>